<evidence type="ECO:0008006" key="4">
    <source>
        <dbReference type="Google" id="ProtNLM"/>
    </source>
</evidence>
<dbReference type="EMBL" id="JAPWGM010000001">
    <property type="protein sequence ID" value="MCZ4243286.1"/>
    <property type="molecule type" value="Genomic_DNA"/>
</dbReference>
<sequence length="135" mass="15349">MGRLLFCFFITLSLTTQAQIKPGKNQMALDLTKLSNTKVKAAVVALQKGESKSWFALCAADAILYDDGNQMQFNNFFKKALGHERFTSIDKVENNGLDVYGHFHSDQWGDFKTYFKFKFNKEGKISRLDIGQASY</sequence>
<evidence type="ECO:0000256" key="1">
    <source>
        <dbReference type="SAM" id="SignalP"/>
    </source>
</evidence>
<dbReference type="RefSeq" id="WP_269426353.1">
    <property type="nucleotide sequence ID" value="NZ_JAPWGM010000001.1"/>
</dbReference>
<reference evidence="2" key="1">
    <citation type="submission" date="2022-12" db="EMBL/GenBank/DDBJ databases">
        <title>Genome sequence of HCMS5-2.</title>
        <authorList>
            <person name="Woo H."/>
        </authorList>
    </citation>
    <scope>NUCLEOTIDE SEQUENCE</scope>
    <source>
        <strain evidence="2">HCMS5-2</strain>
    </source>
</reference>
<keyword evidence="3" id="KW-1185">Reference proteome</keyword>
<protein>
    <recommendedName>
        <fullName evidence="4">DUF4783 domain-containing protein</fullName>
    </recommendedName>
</protein>
<accession>A0ABT4L5U0</accession>
<comment type="caution">
    <text evidence="2">The sequence shown here is derived from an EMBL/GenBank/DDBJ whole genome shotgun (WGS) entry which is preliminary data.</text>
</comment>
<evidence type="ECO:0000313" key="3">
    <source>
        <dbReference type="Proteomes" id="UP001144347"/>
    </source>
</evidence>
<organism evidence="2 3">
    <name type="scientific">Pedobacter punctiformis</name>
    <dbReference type="NCBI Taxonomy" id="3004097"/>
    <lineage>
        <taxon>Bacteria</taxon>
        <taxon>Pseudomonadati</taxon>
        <taxon>Bacteroidota</taxon>
        <taxon>Sphingobacteriia</taxon>
        <taxon>Sphingobacteriales</taxon>
        <taxon>Sphingobacteriaceae</taxon>
        <taxon>Pedobacter</taxon>
    </lineage>
</organism>
<keyword evidence="1" id="KW-0732">Signal</keyword>
<feature type="chain" id="PRO_5047019478" description="DUF4783 domain-containing protein" evidence="1">
    <location>
        <begin position="19"/>
        <end position="135"/>
    </location>
</feature>
<feature type="signal peptide" evidence="1">
    <location>
        <begin position="1"/>
        <end position="18"/>
    </location>
</feature>
<name>A0ABT4L5U0_9SPHI</name>
<proteinExistence type="predicted"/>
<gene>
    <name evidence="2" type="ORF">O0955_04650</name>
</gene>
<evidence type="ECO:0000313" key="2">
    <source>
        <dbReference type="EMBL" id="MCZ4243286.1"/>
    </source>
</evidence>
<dbReference type="Proteomes" id="UP001144347">
    <property type="component" value="Unassembled WGS sequence"/>
</dbReference>